<name>W0HIU9_9GAMM</name>
<dbReference type="RefSeq" id="WP_025244940.1">
    <property type="nucleotide sequence ID" value="NZ_CP006568.1"/>
</dbReference>
<keyword evidence="2" id="KW-0805">Transcription regulation</keyword>
<dbReference type="InterPro" id="IPR036388">
    <property type="entry name" value="WH-like_DNA-bd_sf"/>
</dbReference>
<dbReference type="Gene3D" id="3.40.190.10">
    <property type="entry name" value="Periplasmic binding protein-like II"/>
    <property type="match status" value="2"/>
</dbReference>
<gene>
    <name evidence="6" type="ORF">SOPEG_1491</name>
</gene>
<dbReference type="EMBL" id="CP006568">
    <property type="protein sequence ID" value="AHF73684.1"/>
    <property type="molecule type" value="Genomic_DNA"/>
</dbReference>
<dbReference type="HOGENOM" id="CLU_039613_6_4_6"/>
<feature type="domain" description="HTH lysR-type" evidence="5">
    <location>
        <begin position="3"/>
        <end position="60"/>
    </location>
</feature>
<evidence type="ECO:0000256" key="3">
    <source>
        <dbReference type="ARBA" id="ARBA00023125"/>
    </source>
</evidence>
<proteinExistence type="inferred from homology"/>
<reference evidence="6 7" key="1">
    <citation type="journal article" date="2014" name="Genome Biol. Evol.">
        <title>Genome degeneration and adaptation in a nascent stage of symbiosis.</title>
        <authorList>
            <person name="Oakeson K.F."/>
            <person name="Gil R."/>
            <person name="Clayton A.L."/>
            <person name="Dunn D.M."/>
            <person name="von Niederhausern A.C."/>
            <person name="Hamil C."/>
            <person name="Aoyagi A."/>
            <person name="Duval B."/>
            <person name="Baca A."/>
            <person name="Silva F.J."/>
            <person name="Vallier A."/>
            <person name="Jackson D.G."/>
            <person name="Latorre A."/>
            <person name="Weiss R.B."/>
            <person name="Heddi A."/>
            <person name="Moya A."/>
            <person name="Dale C."/>
        </authorList>
    </citation>
    <scope>NUCLEOTIDE SEQUENCE [LARGE SCALE GENOMIC DNA]</scope>
    <source>
        <strain evidence="7">none</strain>
    </source>
</reference>
<dbReference type="SUPFAM" id="SSF53850">
    <property type="entry name" value="Periplasmic binding protein-like II"/>
    <property type="match status" value="1"/>
</dbReference>
<dbReference type="GO" id="GO:0003700">
    <property type="term" value="F:DNA-binding transcription factor activity"/>
    <property type="evidence" value="ECO:0007669"/>
    <property type="project" value="InterPro"/>
</dbReference>
<dbReference type="SUPFAM" id="SSF46785">
    <property type="entry name" value="Winged helix' DNA-binding domain"/>
    <property type="match status" value="1"/>
</dbReference>
<keyword evidence="7" id="KW-1185">Reference proteome</keyword>
<keyword evidence="4" id="KW-0804">Transcription</keyword>
<dbReference type="GO" id="GO:0032993">
    <property type="term" value="C:protein-DNA complex"/>
    <property type="evidence" value="ECO:0007669"/>
    <property type="project" value="TreeGrafter"/>
</dbReference>
<dbReference type="InterPro" id="IPR036390">
    <property type="entry name" value="WH_DNA-bd_sf"/>
</dbReference>
<dbReference type="FunFam" id="1.10.10.10:FF:000001">
    <property type="entry name" value="LysR family transcriptional regulator"/>
    <property type="match status" value="1"/>
</dbReference>
<dbReference type="AlphaFoldDB" id="W0HIU9"/>
<dbReference type="Gene3D" id="1.10.10.10">
    <property type="entry name" value="Winged helix-like DNA-binding domain superfamily/Winged helix DNA-binding domain"/>
    <property type="match status" value="1"/>
</dbReference>
<dbReference type="KEGG" id="pes:SOPEG_1491"/>
<evidence type="ECO:0000256" key="4">
    <source>
        <dbReference type="ARBA" id="ARBA00023163"/>
    </source>
</evidence>
<evidence type="ECO:0000313" key="6">
    <source>
        <dbReference type="EMBL" id="AHF73684.1"/>
    </source>
</evidence>
<dbReference type="Proteomes" id="UP000019025">
    <property type="component" value="Chromosome"/>
</dbReference>
<dbReference type="InterPro" id="IPR005119">
    <property type="entry name" value="LysR_subst-bd"/>
</dbReference>
<dbReference type="PANTHER" id="PTHR30346:SF0">
    <property type="entry name" value="HCA OPERON TRANSCRIPTIONAL ACTIVATOR HCAR"/>
    <property type="match status" value="1"/>
</dbReference>
<dbReference type="PRINTS" id="PR00039">
    <property type="entry name" value="HTHLYSR"/>
</dbReference>
<protein>
    <submittedName>
        <fullName evidence="6">LysR family transcriptional regulator</fullName>
    </submittedName>
</protein>
<dbReference type="Pfam" id="PF00126">
    <property type="entry name" value="HTH_1"/>
    <property type="match status" value="1"/>
</dbReference>
<dbReference type="PATRIC" id="fig|2342.5.peg.1566"/>
<evidence type="ECO:0000313" key="7">
    <source>
        <dbReference type="Proteomes" id="UP000019025"/>
    </source>
</evidence>
<dbReference type="InterPro" id="IPR000847">
    <property type="entry name" value="LysR_HTH_N"/>
</dbReference>
<accession>W0HIU9</accession>
<dbReference type="STRING" id="2342.SOPEG_1491"/>
<evidence type="ECO:0000256" key="1">
    <source>
        <dbReference type="ARBA" id="ARBA00009437"/>
    </source>
</evidence>
<organism evidence="6 7">
    <name type="scientific">Candidatus Sodalis pierantonii str. SOPE</name>
    <dbReference type="NCBI Taxonomy" id="2342"/>
    <lineage>
        <taxon>Bacteria</taxon>
        <taxon>Pseudomonadati</taxon>
        <taxon>Pseudomonadota</taxon>
        <taxon>Gammaproteobacteria</taxon>
        <taxon>Enterobacterales</taxon>
        <taxon>Bruguierivoracaceae</taxon>
        <taxon>Sodalis</taxon>
    </lineage>
</organism>
<sequence length="300" mass="33159">MRPTVRQLQHFIALAHCGQVSKAALLCHISQSSMTASLQRLEQMLGSALFWRGPAGIALTPAGQRFLHHAQSILADLDQAMDEISQTSPALQGPVRIGLTETVSAYLMASLIAKIQQNFPLLDVHYGEHDRQTLEAMLKTGQLDLALMLTANISPSEHLAYDVLTRSPRMLWAQPEHPLILAGRVTLADVAAHDYILLDMDEHITVLDRYWSSRGLRPRITFQGRSIEAVRSLVAAGEGVSILSNIVYRAWSLEGQRIARRPVSDSVPTMDIGVAWCGRRQTGQAYRALIDFIRTLIPAA</sequence>
<evidence type="ECO:0000259" key="5">
    <source>
        <dbReference type="PROSITE" id="PS50931"/>
    </source>
</evidence>
<evidence type="ECO:0000256" key="2">
    <source>
        <dbReference type="ARBA" id="ARBA00023015"/>
    </source>
</evidence>
<dbReference type="PANTHER" id="PTHR30346">
    <property type="entry name" value="TRANSCRIPTIONAL DUAL REGULATOR HCAR-RELATED"/>
    <property type="match status" value="1"/>
</dbReference>
<dbReference type="eggNOG" id="COG0583">
    <property type="taxonomic scope" value="Bacteria"/>
</dbReference>
<dbReference type="PROSITE" id="PS50931">
    <property type="entry name" value="HTH_LYSR"/>
    <property type="match status" value="1"/>
</dbReference>
<keyword evidence="3" id="KW-0238">DNA-binding</keyword>
<dbReference type="GO" id="GO:0003677">
    <property type="term" value="F:DNA binding"/>
    <property type="evidence" value="ECO:0007669"/>
    <property type="project" value="UniProtKB-KW"/>
</dbReference>
<dbReference type="Pfam" id="PF03466">
    <property type="entry name" value="LysR_substrate"/>
    <property type="match status" value="1"/>
</dbReference>
<comment type="similarity">
    <text evidence="1">Belongs to the LysR transcriptional regulatory family.</text>
</comment>